<evidence type="ECO:0000313" key="10">
    <source>
        <dbReference type="EMBL" id="OAI12829.1"/>
    </source>
</evidence>
<dbReference type="GO" id="GO:0005886">
    <property type="term" value="C:plasma membrane"/>
    <property type="evidence" value="ECO:0007669"/>
    <property type="project" value="UniProtKB-SubCell"/>
</dbReference>
<keyword evidence="4 9" id="KW-0812">Transmembrane</keyword>
<evidence type="ECO:0000256" key="9">
    <source>
        <dbReference type="SAM" id="Phobius"/>
    </source>
</evidence>
<dbReference type="STRING" id="980561.A1359_13070"/>
<feature type="transmembrane region" description="Helical" evidence="9">
    <location>
        <begin position="74"/>
        <end position="92"/>
    </location>
</feature>
<feature type="transmembrane region" description="Helical" evidence="9">
    <location>
        <begin position="6"/>
        <end position="26"/>
    </location>
</feature>
<keyword evidence="7 8" id="KW-0472">Membrane</keyword>
<protein>
    <recommendedName>
        <fullName evidence="8">Rod shape-determining protein MreD</fullName>
    </recommendedName>
</protein>
<evidence type="ECO:0000256" key="3">
    <source>
        <dbReference type="ARBA" id="ARBA00022475"/>
    </source>
</evidence>
<feature type="transmembrane region" description="Helical" evidence="9">
    <location>
        <begin position="133"/>
        <end position="152"/>
    </location>
</feature>
<evidence type="ECO:0000256" key="5">
    <source>
        <dbReference type="ARBA" id="ARBA00022960"/>
    </source>
</evidence>
<name>A0A177N6I2_9GAMM</name>
<proteinExistence type="inferred from homology"/>
<keyword evidence="6 9" id="KW-1133">Transmembrane helix</keyword>
<dbReference type="AlphaFoldDB" id="A0A177N6I2"/>
<comment type="similarity">
    <text evidence="2 8">Belongs to the MreD family.</text>
</comment>
<evidence type="ECO:0000256" key="2">
    <source>
        <dbReference type="ARBA" id="ARBA00007776"/>
    </source>
</evidence>
<gene>
    <name evidence="10" type="ORF">A1359_13070</name>
</gene>
<dbReference type="NCBIfam" id="TIGR03426">
    <property type="entry name" value="shape_MreD"/>
    <property type="match status" value="1"/>
</dbReference>
<dbReference type="EMBL" id="LUUI01000126">
    <property type="protein sequence ID" value="OAI12829.1"/>
    <property type="molecule type" value="Genomic_DNA"/>
</dbReference>
<dbReference type="PANTHER" id="PTHR37484:SF1">
    <property type="entry name" value="ROD SHAPE-DETERMINING PROTEIN MRED"/>
    <property type="match status" value="1"/>
</dbReference>
<dbReference type="InterPro" id="IPR007227">
    <property type="entry name" value="Cell_shape_determining_MreD"/>
</dbReference>
<dbReference type="PANTHER" id="PTHR37484">
    <property type="entry name" value="ROD SHAPE-DETERMINING PROTEIN MRED"/>
    <property type="match status" value="1"/>
</dbReference>
<accession>A0A177N6I2</accession>
<dbReference type="PIRSF" id="PIRSF018472">
    <property type="entry name" value="MreD_proteobac"/>
    <property type="match status" value="1"/>
</dbReference>
<dbReference type="RefSeq" id="WP_066984892.1">
    <property type="nucleotide sequence ID" value="NZ_LUUI01000126.1"/>
</dbReference>
<keyword evidence="5 8" id="KW-0133">Cell shape</keyword>
<dbReference type="InterPro" id="IPR026034">
    <property type="entry name" value="MreD_proteobac"/>
</dbReference>
<comment type="subcellular location">
    <subcellularLocation>
        <location evidence="8">Cell inner membrane</location>
    </subcellularLocation>
    <subcellularLocation>
        <location evidence="1">Cell membrane</location>
        <topology evidence="1">Multi-pass membrane protein</topology>
    </subcellularLocation>
</comment>
<keyword evidence="3 8" id="KW-1003">Cell membrane</keyword>
<evidence type="ECO:0000256" key="8">
    <source>
        <dbReference type="PIRNR" id="PIRNR018472"/>
    </source>
</evidence>
<keyword evidence="11" id="KW-1185">Reference proteome</keyword>
<feature type="transmembrane region" description="Helical" evidence="9">
    <location>
        <begin position="104"/>
        <end position="121"/>
    </location>
</feature>
<dbReference type="Proteomes" id="UP000078476">
    <property type="component" value="Unassembled WGS sequence"/>
</dbReference>
<dbReference type="GO" id="GO:0008360">
    <property type="term" value="P:regulation of cell shape"/>
    <property type="evidence" value="ECO:0007669"/>
    <property type="project" value="UniProtKB-UniRule"/>
</dbReference>
<dbReference type="OrthoDB" id="6647425at2"/>
<reference evidence="10 11" key="1">
    <citation type="submission" date="2016-03" db="EMBL/GenBank/DDBJ databases">
        <authorList>
            <person name="Ploux O."/>
        </authorList>
    </citation>
    <scope>NUCLEOTIDE SEQUENCE [LARGE SCALE GENOMIC DNA]</scope>
    <source>
        <strain evidence="10 11">R-45370</strain>
    </source>
</reference>
<evidence type="ECO:0000256" key="6">
    <source>
        <dbReference type="ARBA" id="ARBA00022989"/>
    </source>
</evidence>
<feature type="transmembrane region" description="Helical" evidence="9">
    <location>
        <begin position="38"/>
        <end position="62"/>
    </location>
</feature>
<organism evidence="10 11">
    <name type="scientific">Methylomonas lenta</name>
    <dbReference type="NCBI Taxonomy" id="980561"/>
    <lineage>
        <taxon>Bacteria</taxon>
        <taxon>Pseudomonadati</taxon>
        <taxon>Pseudomonadota</taxon>
        <taxon>Gammaproteobacteria</taxon>
        <taxon>Methylococcales</taxon>
        <taxon>Methylococcaceae</taxon>
        <taxon>Methylomonas</taxon>
    </lineage>
</organism>
<evidence type="ECO:0000256" key="4">
    <source>
        <dbReference type="ARBA" id="ARBA00022692"/>
    </source>
</evidence>
<sequence>MPAHSRFAAFYFIFTLAIAMVLRVMLLFPAMAEFNPDWIVLVLIYWCIAVPDRFGVFTAFWVGLLTDVLTGHLLGQYALIYSLICYLSIKEYRRLRQFPLPQQCLFIGFCLFCGQSLLFGMESMQAANRLPLSFWYPVFTGMLAWPLVFLMLRAIRVLARISG</sequence>
<evidence type="ECO:0000256" key="1">
    <source>
        <dbReference type="ARBA" id="ARBA00004651"/>
    </source>
</evidence>
<comment type="function">
    <text evidence="8">Involved in formation of the rod shape of the cell. May also contribute to regulation of formation of penicillin-binding proteins.</text>
</comment>
<keyword evidence="8" id="KW-0997">Cell inner membrane</keyword>
<evidence type="ECO:0000256" key="7">
    <source>
        <dbReference type="ARBA" id="ARBA00023136"/>
    </source>
</evidence>
<evidence type="ECO:0000313" key="11">
    <source>
        <dbReference type="Proteomes" id="UP000078476"/>
    </source>
</evidence>
<dbReference type="Pfam" id="PF04093">
    <property type="entry name" value="MreD"/>
    <property type="match status" value="1"/>
</dbReference>
<comment type="caution">
    <text evidence="10">The sequence shown here is derived from an EMBL/GenBank/DDBJ whole genome shotgun (WGS) entry which is preliminary data.</text>
</comment>